<evidence type="ECO:0000313" key="3">
    <source>
        <dbReference type="Proteomes" id="UP001243420"/>
    </source>
</evidence>
<proteinExistence type="predicted"/>
<dbReference type="SUPFAM" id="SSF89946">
    <property type="entry name" value="Hypothetical protein VC0424"/>
    <property type="match status" value="1"/>
</dbReference>
<sequence length="112" mass="12643">MSFDYDAQKAETERIWAEWSAAHDLPEAARVDLHFKPGPEAEATEFIGWLEDRGFEVEHFTDDDGDPDGEVIEAQTPTMTLSAAAIHAEERRTTEAALRYGWVPDGWGFMVE</sequence>
<dbReference type="EMBL" id="CP122537">
    <property type="protein sequence ID" value="WGH79307.1"/>
    <property type="molecule type" value="Genomic_DNA"/>
</dbReference>
<protein>
    <submittedName>
        <fullName evidence="2">Ribonuclease E inhibitor RraB</fullName>
    </submittedName>
</protein>
<reference evidence="2 3" key="1">
    <citation type="submission" date="2023-04" db="EMBL/GenBank/DDBJ databases">
        <title>Jannaschia ovalis sp. nov., a marine bacterium isolated from sea tidal flat.</title>
        <authorList>
            <person name="Kwon D.Y."/>
            <person name="Kim J.-J."/>
        </authorList>
    </citation>
    <scope>NUCLEOTIDE SEQUENCE [LARGE SCALE GENOMIC DNA]</scope>
    <source>
        <strain evidence="2 3">GRR-S6-38</strain>
    </source>
</reference>
<accession>A0ABY8LF80</accession>
<dbReference type="InterPro" id="IPR036701">
    <property type="entry name" value="RraB-like_sf"/>
</dbReference>
<feature type="domain" description="Regulator of ribonuclease activity B" evidence="1">
    <location>
        <begin position="20"/>
        <end position="108"/>
    </location>
</feature>
<evidence type="ECO:0000259" key="1">
    <source>
        <dbReference type="Pfam" id="PF06877"/>
    </source>
</evidence>
<dbReference type="Proteomes" id="UP001243420">
    <property type="component" value="Chromosome"/>
</dbReference>
<evidence type="ECO:0000313" key="2">
    <source>
        <dbReference type="EMBL" id="WGH79307.1"/>
    </source>
</evidence>
<dbReference type="InterPro" id="IPR009671">
    <property type="entry name" value="RraB_dom"/>
</dbReference>
<organism evidence="2 3">
    <name type="scientific">Jannaschia ovalis</name>
    <dbReference type="NCBI Taxonomy" id="3038773"/>
    <lineage>
        <taxon>Bacteria</taxon>
        <taxon>Pseudomonadati</taxon>
        <taxon>Pseudomonadota</taxon>
        <taxon>Alphaproteobacteria</taxon>
        <taxon>Rhodobacterales</taxon>
        <taxon>Roseobacteraceae</taxon>
        <taxon>Jannaschia</taxon>
    </lineage>
</organism>
<dbReference type="Pfam" id="PF06877">
    <property type="entry name" value="RraB"/>
    <property type="match status" value="1"/>
</dbReference>
<dbReference type="RefSeq" id="WP_279966132.1">
    <property type="nucleotide sequence ID" value="NZ_CP122537.1"/>
</dbReference>
<name>A0ABY8LF80_9RHOB</name>
<dbReference type="Gene3D" id="3.30.70.970">
    <property type="entry name" value="RraB-like"/>
    <property type="match status" value="1"/>
</dbReference>
<gene>
    <name evidence="2" type="ORF">P8627_03310</name>
</gene>
<keyword evidence="3" id="KW-1185">Reference proteome</keyword>